<reference evidence="2 3" key="1">
    <citation type="journal article" date="2016" name="Nat. Commun.">
        <title>Thousands of microbial genomes shed light on interconnected biogeochemical processes in an aquifer system.</title>
        <authorList>
            <person name="Anantharaman K."/>
            <person name="Brown C.T."/>
            <person name="Hug L.A."/>
            <person name="Sharon I."/>
            <person name="Castelle C.J."/>
            <person name="Probst A.J."/>
            <person name="Thomas B.C."/>
            <person name="Singh A."/>
            <person name="Wilkins M.J."/>
            <person name="Karaoz U."/>
            <person name="Brodie E.L."/>
            <person name="Williams K.H."/>
            <person name="Hubbard S.S."/>
            <person name="Banfield J.F."/>
        </authorList>
    </citation>
    <scope>NUCLEOTIDE SEQUENCE [LARGE SCALE GENOMIC DNA]</scope>
</reference>
<accession>A0A1G2PYV5</accession>
<organism evidence="2 3">
    <name type="scientific">Candidatus Terrybacteria bacterium RIFCSPLOWO2_01_FULL_58_14</name>
    <dbReference type="NCBI Taxonomy" id="1802369"/>
    <lineage>
        <taxon>Bacteria</taxon>
        <taxon>Candidatus Terryibacteriota</taxon>
    </lineage>
</organism>
<dbReference type="EMBL" id="MHSZ01000014">
    <property type="protein sequence ID" value="OHA53524.1"/>
    <property type="molecule type" value="Genomic_DNA"/>
</dbReference>
<sequence>MAKFSKKHIFIFLVLAFIVVVLALVFSRAPLFAGTPRYAAVYLDTGDLYFGKLTLLPKFTLTDAWLIQPGPEEGTTSIARFSDAAWKPAGVINFERDHVVFWAPIAEGSQMIDAIEGRIQQPPAGSAAPSGNGLTPNLDDSSPTIPEEE</sequence>
<feature type="region of interest" description="Disordered" evidence="1">
    <location>
        <begin position="120"/>
        <end position="149"/>
    </location>
</feature>
<feature type="compositionally biased region" description="Polar residues" evidence="1">
    <location>
        <begin position="132"/>
        <end position="149"/>
    </location>
</feature>
<gene>
    <name evidence="2" type="ORF">A2991_03980</name>
</gene>
<evidence type="ECO:0000313" key="2">
    <source>
        <dbReference type="EMBL" id="OHA53524.1"/>
    </source>
</evidence>
<proteinExistence type="predicted"/>
<evidence type="ECO:0000256" key="1">
    <source>
        <dbReference type="SAM" id="MobiDB-lite"/>
    </source>
</evidence>
<dbReference type="Proteomes" id="UP000177865">
    <property type="component" value="Unassembled WGS sequence"/>
</dbReference>
<evidence type="ECO:0000313" key="3">
    <source>
        <dbReference type="Proteomes" id="UP000177865"/>
    </source>
</evidence>
<name>A0A1G2PYV5_9BACT</name>
<comment type="caution">
    <text evidence="2">The sequence shown here is derived from an EMBL/GenBank/DDBJ whole genome shotgun (WGS) entry which is preliminary data.</text>
</comment>
<protein>
    <submittedName>
        <fullName evidence="2">Uncharacterized protein</fullName>
    </submittedName>
</protein>
<dbReference type="AlphaFoldDB" id="A0A1G2PYV5"/>